<organism evidence="8 9">
    <name type="scientific">Theileria orientalis</name>
    <dbReference type="NCBI Taxonomy" id="68886"/>
    <lineage>
        <taxon>Eukaryota</taxon>
        <taxon>Sar</taxon>
        <taxon>Alveolata</taxon>
        <taxon>Apicomplexa</taxon>
        <taxon>Aconoidasida</taxon>
        <taxon>Piroplasmida</taxon>
        <taxon>Theileriidae</taxon>
        <taxon>Theileria</taxon>
    </lineage>
</organism>
<dbReference type="Gene3D" id="2.130.10.30">
    <property type="entry name" value="Regulator of chromosome condensation 1/beta-lactamase-inhibitor protein II"/>
    <property type="match status" value="3"/>
</dbReference>
<feature type="region of interest" description="Disordered" evidence="6">
    <location>
        <begin position="735"/>
        <end position="765"/>
    </location>
</feature>
<dbReference type="InterPro" id="IPR009091">
    <property type="entry name" value="RCC1/BLIP-II"/>
</dbReference>
<protein>
    <recommendedName>
        <fullName evidence="7">RanBP2-type domain-containing protein</fullName>
    </recommendedName>
</protein>
<dbReference type="EMBL" id="CP056066">
    <property type="protein sequence ID" value="UKJ88687.1"/>
    <property type="molecule type" value="Genomic_DNA"/>
</dbReference>
<accession>A0A976M5A9</accession>
<keyword evidence="3" id="KW-0862">Zinc</keyword>
<dbReference type="AlphaFoldDB" id="A0A976M5A9"/>
<dbReference type="InterPro" id="IPR001876">
    <property type="entry name" value="Znf_RanBP2"/>
</dbReference>
<evidence type="ECO:0000256" key="4">
    <source>
        <dbReference type="PROSITE-ProRule" id="PRU00235"/>
    </source>
</evidence>
<feature type="compositionally biased region" description="Basic and acidic residues" evidence="6">
    <location>
        <begin position="173"/>
        <end position="182"/>
    </location>
</feature>
<dbReference type="PROSITE" id="PS01358">
    <property type="entry name" value="ZF_RANBP2_1"/>
    <property type="match status" value="1"/>
</dbReference>
<dbReference type="PROSITE" id="PS50012">
    <property type="entry name" value="RCC1_3"/>
    <property type="match status" value="4"/>
</dbReference>
<name>A0A976M5A9_THEOR</name>
<gene>
    <name evidence="8" type="ORF">MACJ_001931</name>
</gene>
<feature type="domain" description="RanBP2-type" evidence="7">
    <location>
        <begin position="1"/>
        <end position="30"/>
    </location>
</feature>
<keyword evidence="2 5" id="KW-0863">Zinc-finger</keyword>
<dbReference type="Gene3D" id="4.10.1060.10">
    <property type="entry name" value="Zinc finger, RanBP2-type"/>
    <property type="match status" value="1"/>
</dbReference>
<dbReference type="PANTHER" id="PTHR45982">
    <property type="entry name" value="REGULATOR OF CHROMOSOME CONDENSATION"/>
    <property type="match status" value="1"/>
</dbReference>
<dbReference type="GO" id="GO:0005737">
    <property type="term" value="C:cytoplasm"/>
    <property type="evidence" value="ECO:0007669"/>
    <property type="project" value="TreeGrafter"/>
</dbReference>
<dbReference type="Pfam" id="PF00415">
    <property type="entry name" value="RCC1"/>
    <property type="match status" value="2"/>
</dbReference>
<feature type="region of interest" description="Disordered" evidence="6">
    <location>
        <begin position="342"/>
        <end position="414"/>
    </location>
</feature>
<feature type="repeat" description="RCC1" evidence="4">
    <location>
        <begin position="441"/>
        <end position="493"/>
    </location>
</feature>
<reference evidence="8" key="1">
    <citation type="submission" date="2022-07" db="EMBL/GenBank/DDBJ databases">
        <title>Evaluation of T. orientalis genome assembly methods using nanopore sequencing and analysis of variation between genomes.</title>
        <authorList>
            <person name="Yam J."/>
            <person name="Micallef M.L."/>
            <person name="Liu M."/>
            <person name="Djordjevic S.P."/>
            <person name="Bogema D.R."/>
            <person name="Jenkins C."/>
        </authorList>
    </citation>
    <scope>NUCLEOTIDE SEQUENCE</scope>
    <source>
        <strain evidence="8">Fish Creek</strain>
    </source>
</reference>
<evidence type="ECO:0000313" key="9">
    <source>
        <dbReference type="Proteomes" id="UP000244803"/>
    </source>
</evidence>
<dbReference type="PROSITE" id="PS50199">
    <property type="entry name" value="ZF_RANBP2_2"/>
    <property type="match status" value="1"/>
</dbReference>
<evidence type="ECO:0000256" key="3">
    <source>
        <dbReference type="ARBA" id="ARBA00022833"/>
    </source>
</evidence>
<dbReference type="PRINTS" id="PR00633">
    <property type="entry name" value="RCCNDNSATION"/>
</dbReference>
<evidence type="ECO:0000259" key="7">
    <source>
        <dbReference type="PROSITE" id="PS50199"/>
    </source>
</evidence>
<proteinExistence type="predicted"/>
<dbReference type="GO" id="GO:0005085">
    <property type="term" value="F:guanyl-nucleotide exchange factor activity"/>
    <property type="evidence" value="ECO:0007669"/>
    <property type="project" value="TreeGrafter"/>
</dbReference>
<dbReference type="Pfam" id="PF13540">
    <property type="entry name" value="RCC1_2"/>
    <property type="match status" value="2"/>
</dbReference>
<dbReference type="InterPro" id="IPR051553">
    <property type="entry name" value="Ran_GTPase-activating"/>
</dbReference>
<dbReference type="SUPFAM" id="SSF50985">
    <property type="entry name" value="RCC1/BLIP-II"/>
    <property type="match status" value="1"/>
</dbReference>
<feature type="region of interest" description="Disordered" evidence="6">
    <location>
        <begin position="168"/>
        <end position="203"/>
    </location>
</feature>
<feature type="compositionally biased region" description="Polar residues" evidence="6">
    <location>
        <begin position="366"/>
        <end position="385"/>
    </location>
</feature>
<feature type="repeat" description="RCC1" evidence="4">
    <location>
        <begin position="227"/>
        <end position="287"/>
    </location>
</feature>
<evidence type="ECO:0000313" key="8">
    <source>
        <dbReference type="EMBL" id="UKJ88687.1"/>
    </source>
</evidence>
<feature type="compositionally biased region" description="Polar residues" evidence="6">
    <location>
        <begin position="400"/>
        <end position="414"/>
    </location>
</feature>
<feature type="compositionally biased region" description="Basic and acidic residues" evidence="6">
    <location>
        <begin position="735"/>
        <end position="746"/>
    </location>
</feature>
<evidence type="ECO:0000256" key="2">
    <source>
        <dbReference type="ARBA" id="ARBA00022771"/>
    </source>
</evidence>
<sequence>MANMWVCGTCLVKNEANHKSCVCCGISNPQAGSVGDKPSGDFLGQQKTNEILPFVQDSGSFSEEVEQYKVVNRIRMKFNHEDLKHTTLFMSGSGEMEQIPYVCLDRHVSPETNEVEPVYECSIPIPLKDLPTSRIKAVECGALHTAFLTSSGAVYTYGCNDMGALGRLPPKTTEVDGKKDPGETPIDPSNSDGLESWEREPGEVETKFKAKEISCGDNHTLILSISGEVYITGGFKDTSGPIGIADYTSIKGLKKVDYHTVPVKVPISEPIQSIASGENHCVCLAEGGKTIYTFGSNEFSQLIMSNDEVQNPTDTDIDVSVQENIKLLFTWPQLRRVSDIIKPPKVKSGDMPPRSGDENESHGKNGATTTTKVRQQSYNTRSMTNKKIVPSARRTRGNRNVKNSNTMSTEQSLTKRGRTVSEVITRIFTGNCTTFFQTKSLKLYGVGRNGQGEVGVGSEELIIEHPRELIFFRGVEITQIRGGQFFTASLVQKRVFVWGSVSYLGLPKEYDTRNCKLETGAPNPDDSNTHKGLEMADSEKYPFIDSSSLVPIELHSLNLETTNSPQNETILAGFFASQPQPSVQMQNPDGEEKMITIKISGPNPETGKQIKPRFFRISETMIRKIIAVKDYSCVPRKFMSQLPGDTEPKIMTMGVFACEFPPGFKFQEHELAPIKLGPSTYMTNVWTPKIEHVPIPVDPHQQAPTSVQTLPGEPEQLNPQDLRLIHRPFFHEAKGEVPAGDSHESNDPPVNPSGSKRRKLKGTQLTFEEPDGMERLIKFDYTRRCKNAFEFGKATEPILLPMVGPVNSIFTGSDATFAILFNDRLYSWGSSQNYILGNGKDQYFEETPQMVPSEHFPGFKVVGGAGGSQHTAFIAEKLDPLVMAQ</sequence>
<dbReference type="InterPro" id="IPR000408">
    <property type="entry name" value="Reg_chr_condens"/>
</dbReference>
<feature type="repeat" description="RCC1" evidence="4">
    <location>
        <begin position="152"/>
        <end position="226"/>
    </location>
</feature>
<evidence type="ECO:0000256" key="6">
    <source>
        <dbReference type="SAM" id="MobiDB-lite"/>
    </source>
</evidence>
<dbReference type="OrthoDB" id="61110at2759"/>
<dbReference type="GO" id="GO:0008270">
    <property type="term" value="F:zinc ion binding"/>
    <property type="evidence" value="ECO:0007669"/>
    <property type="project" value="UniProtKB-KW"/>
</dbReference>
<evidence type="ECO:0000256" key="1">
    <source>
        <dbReference type="ARBA" id="ARBA00022723"/>
    </source>
</evidence>
<dbReference type="PANTHER" id="PTHR45982:SF1">
    <property type="entry name" value="REGULATOR OF CHROMOSOME CONDENSATION"/>
    <property type="match status" value="1"/>
</dbReference>
<evidence type="ECO:0000256" key="5">
    <source>
        <dbReference type="PROSITE-ProRule" id="PRU00322"/>
    </source>
</evidence>
<dbReference type="Proteomes" id="UP000244803">
    <property type="component" value="Chromosome 3"/>
</dbReference>
<keyword evidence="1" id="KW-0479">Metal-binding</keyword>
<feature type="repeat" description="RCC1" evidence="4">
    <location>
        <begin position="823"/>
        <end position="877"/>
    </location>
</feature>